<reference evidence="2 3" key="1">
    <citation type="submission" date="2019-11" db="EMBL/GenBank/DDBJ databases">
        <title>Bacillus lacus genome.</title>
        <authorList>
            <person name="Allen C.J."/>
            <person name="Newman J.D."/>
        </authorList>
    </citation>
    <scope>NUCLEOTIDE SEQUENCE [LARGE SCALE GENOMIC DNA]</scope>
    <source>
        <strain evidence="2 3">KCTC 33946</strain>
    </source>
</reference>
<proteinExistence type="predicted"/>
<dbReference type="AlphaFoldDB" id="A0A7X2J231"/>
<dbReference type="RefSeq" id="WP_154309524.1">
    <property type="nucleotide sequence ID" value="NZ_WKKI01000058.1"/>
</dbReference>
<dbReference type="InterPro" id="IPR009045">
    <property type="entry name" value="Zn_M74/Hedgehog-like"/>
</dbReference>
<dbReference type="Pfam" id="PF13539">
    <property type="entry name" value="Peptidase_M15_4"/>
    <property type="match status" value="1"/>
</dbReference>
<accession>A0A7X2J231</accession>
<keyword evidence="3" id="KW-1185">Reference proteome</keyword>
<dbReference type="EMBL" id="WKKI01000058">
    <property type="protein sequence ID" value="MRX74058.1"/>
    <property type="molecule type" value="Genomic_DNA"/>
</dbReference>
<evidence type="ECO:0000259" key="1">
    <source>
        <dbReference type="Pfam" id="PF13539"/>
    </source>
</evidence>
<dbReference type="OrthoDB" id="9799970at2"/>
<dbReference type="Proteomes" id="UP000448867">
    <property type="component" value="Unassembled WGS sequence"/>
</dbReference>
<evidence type="ECO:0000313" key="2">
    <source>
        <dbReference type="EMBL" id="MRX74058.1"/>
    </source>
</evidence>
<dbReference type="InterPro" id="IPR039561">
    <property type="entry name" value="Peptidase_M15C"/>
</dbReference>
<gene>
    <name evidence="2" type="ORF">GJU40_18200</name>
</gene>
<dbReference type="Gene3D" id="3.30.1380.10">
    <property type="match status" value="1"/>
</dbReference>
<dbReference type="PANTHER" id="PTHR34385">
    <property type="entry name" value="D-ALANYL-D-ALANINE CARBOXYPEPTIDASE"/>
    <property type="match status" value="1"/>
</dbReference>
<organism evidence="2 3">
    <name type="scientific">Metabacillus lacus</name>
    <dbReference type="NCBI Taxonomy" id="1983721"/>
    <lineage>
        <taxon>Bacteria</taxon>
        <taxon>Bacillati</taxon>
        <taxon>Bacillota</taxon>
        <taxon>Bacilli</taxon>
        <taxon>Bacillales</taxon>
        <taxon>Bacillaceae</taxon>
        <taxon>Metabacillus</taxon>
    </lineage>
</organism>
<feature type="domain" description="Peptidase M15C" evidence="1">
    <location>
        <begin position="69"/>
        <end position="138"/>
    </location>
</feature>
<dbReference type="GO" id="GO:0008233">
    <property type="term" value="F:peptidase activity"/>
    <property type="evidence" value="ECO:0007669"/>
    <property type="project" value="InterPro"/>
</dbReference>
<evidence type="ECO:0000313" key="3">
    <source>
        <dbReference type="Proteomes" id="UP000448867"/>
    </source>
</evidence>
<protein>
    <submittedName>
        <fullName evidence="2">M15 family peptidase</fullName>
    </submittedName>
</protein>
<dbReference type="SUPFAM" id="SSF55166">
    <property type="entry name" value="Hedgehog/DD-peptidase"/>
    <property type="match status" value="1"/>
</dbReference>
<dbReference type="InterPro" id="IPR052179">
    <property type="entry name" value="DD-CPase-like"/>
</dbReference>
<sequence>MNPVVPYDENAPMPEGLHPEVEQKTEELVNSAAEIGIEVVITEGFRSIERQNDLYERGRSAPGSIVTNARGGDSYHNYGLAVDFALRTPDGDVTWDMEYDGNGNGQSDWMEVVEIAKNLGFEWGGDWQHFRDYPHLQMNFGYSIHQLKRGQRPPASQ</sequence>
<name>A0A7X2J231_9BACI</name>
<comment type="caution">
    <text evidence="2">The sequence shown here is derived from an EMBL/GenBank/DDBJ whole genome shotgun (WGS) entry which is preliminary data.</text>
</comment>
<dbReference type="CDD" id="cd14845">
    <property type="entry name" value="L-Ala-D-Glu_peptidase_like"/>
    <property type="match status" value="1"/>
</dbReference>
<dbReference type="PANTHER" id="PTHR34385:SF1">
    <property type="entry name" value="PEPTIDOGLYCAN L-ALANYL-D-GLUTAMATE ENDOPEPTIDASE CWLK"/>
    <property type="match status" value="1"/>
</dbReference>